<proteinExistence type="inferred from homology"/>
<sequence>MVHRISYQQHCEWMEQAIALAEQAGAAGEVPVGAIVVSPQGELLGTGENRRERDGDPTAHAEILALRAAGQKLQTWYLKNCTLYVNLEPCPMCAGAILQARIGLLVYGADDAKTGAIRTVLNLPDSRCSFHRLTTLGGILETTCRQQLQTWFARKRGDSLSPALVDRDPKLPLV</sequence>
<gene>
    <name evidence="8" type="primary">tadA</name>
    <name evidence="10" type="ordered locus">Cyan7425_4719</name>
</gene>
<evidence type="ECO:0000256" key="6">
    <source>
        <dbReference type="ARBA" id="ARBA00022833"/>
    </source>
</evidence>
<dbReference type="Pfam" id="PF14437">
    <property type="entry name" value="MafB19-deam"/>
    <property type="match status" value="1"/>
</dbReference>
<name>B8HLF9_CYAP4</name>
<accession>B8HLF9</accession>
<dbReference type="PROSITE" id="PS00903">
    <property type="entry name" value="CYT_DCMP_DEAMINASES_1"/>
    <property type="match status" value="1"/>
</dbReference>
<feature type="binding site" evidence="8">
    <location>
        <position position="90"/>
    </location>
    <ligand>
        <name>Zn(2+)</name>
        <dbReference type="ChEBI" id="CHEBI:29105"/>
        <note>catalytic</note>
    </ligand>
</feature>
<dbReference type="KEGG" id="cyn:Cyan7425_4719"/>
<dbReference type="PANTHER" id="PTHR11079">
    <property type="entry name" value="CYTOSINE DEAMINASE FAMILY MEMBER"/>
    <property type="match status" value="1"/>
</dbReference>
<protein>
    <recommendedName>
        <fullName evidence="8">tRNA-specific adenosine deaminase</fullName>
        <ecNumber evidence="8">3.5.4.33</ecNumber>
    </recommendedName>
</protein>
<feature type="domain" description="CMP/dCMP-type deaminase" evidence="9">
    <location>
        <begin position="8"/>
        <end position="130"/>
    </location>
</feature>
<dbReference type="PANTHER" id="PTHR11079:SF202">
    <property type="entry name" value="TRNA-SPECIFIC ADENOSINE DEAMINASE"/>
    <property type="match status" value="1"/>
</dbReference>
<evidence type="ECO:0000256" key="5">
    <source>
        <dbReference type="ARBA" id="ARBA00022801"/>
    </source>
</evidence>
<dbReference type="HAMAP" id="MF_00972">
    <property type="entry name" value="tRNA_aden_deaminase"/>
    <property type="match status" value="1"/>
</dbReference>
<dbReference type="InterPro" id="IPR058535">
    <property type="entry name" value="MafB19-deam"/>
</dbReference>
<dbReference type="InterPro" id="IPR002125">
    <property type="entry name" value="CMP_dCMP_dom"/>
</dbReference>
<dbReference type="HOGENOM" id="CLU_025810_3_2_3"/>
<dbReference type="GO" id="GO:0052717">
    <property type="term" value="F:tRNA-specific adenosine-34 deaminase activity"/>
    <property type="evidence" value="ECO:0007669"/>
    <property type="project" value="UniProtKB-UniRule"/>
</dbReference>
<evidence type="ECO:0000256" key="8">
    <source>
        <dbReference type="HAMAP-Rule" id="MF_00972"/>
    </source>
</evidence>
<dbReference type="SUPFAM" id="SSF53927">
    <property type="entry name" value="Cytidine deaminase-like"/>
    <property type="match status" value="1"/>
</dbReference>
<evidence type="ECO:0000256" key="3">
    <source>
        <dbReference type="ARBA" id="ARBA00022694"/>
    </source>
</evidence>
<dbReference type="NCBIfam" id="NF008113">
    <property type="entry name" value="PRK10860.1"/>
    <property type="match status" value="1"/>
</dbReference>
<evidence type="ECO:0000256" key="7">
    <source>
        <dbReference type="ARBA" id="ARBA00048045"/>
    </source>
</evidence>
<dbReference type="Gene3D" id="3.40.140.10">
    <property type="entry name" value="Cytidine Deaminase, domain 2"/>
    <property type="match status" value="1"/>
</dbReference>
<evidence type="ECO:0000256" key="2">
    <source>
        <dbReference type="ARBA" id="ARBA00011738"/>
    </source>
</evidence>
<dbReference type="InterPro" id="IPR016192">
    <property type="entry name" value="APOBEC/CMP_deaminase_Zn-bd"/>
</dbReference>
<dbReference type="PROSITE" id="PS51747">
    <property type="entry name" value="CYT_DCMP_DEAMINASES_2"/>
    <property type="match status" value="1"/>
</dbReference>
<dbReference type="InterPro" id="IPR016193">
    <property type="entry name" value="Cytidine_deaminase-like"/>
</dbReference>
<dbReference type="eggNOG" id="COG0590">
    <property type="taxonomic scope" value="Bacteria"/>
</dbReference>
<comment type="function">
    <text evidence="8">Catalyzes the deamination of adenosine to inosine at the wobble position 34 of tRNA(Arg2).</text>
</comment>
<dbReference type="InterPro" id="IPR028883">
    <property type="entry name" value="tRNA_aden_deaminase"/>
</dbReference>
<keyword evidence="6 8" id="KW-0862">Zinc</keyword>
<dbReference type="EMBL" id="CP001344">
    <property type="protein sequence ID" value="ACL47024.1"/>
    <property type="molecule type" value="Genomic_DNA"/>
</dbReference>
<keyword evidence="4 8" id="KW-0479">Metal-binding</keyword>
<reference evidence="10" key="1">
    <citation type="submission" date="2009-01" db="EMBL/GenBank/DDBJ databases">
        <title>Complete sequence of chromosome Cyanothece sp. PCC 7425.</title>
        <authorList>
            <consortium name="US DOE Joint Genome Institute"/>
            <person name="Lucas S."/>
            <person name="Copeland A."/>
            <person name="Lapidus A."/>
            <person name="Glavina del Rio T."/>
            <person name="Dalin E."/>
            <person name="Tice H."/>
            <person name="Bruce D."/>
            <person name="Goodwin L."/>
            <person name="Pitluck S."/>
            <person name="Sims D."/>
            <person name="Meineke L."/>
            <person name="Brettin T."/>
            <person name="Detter J.C."/>
            <person name="Han C."/>
            <person name="Larimer F."/>
            <person name="Land M."/>
            <person name="Hauser L."/>
            <person name="Kyrpides N."/>
            <person name="Ovchinnikova G."/>
            <person name="Liberton M."/>
            <person name="Stoeckel J."/>
            <person name="Banerjee A."/>
            <person name="Singh A."/>
            <person name="Page L."/>
            <person name="Sato H."/>
            <person name="Zhao L."/>
            <person name="Sherman L."/>
            <person name="Pakrasi H."/>
            <person name="Richardson P."/>
        </authorList>
    </citation>
    <scope>NUCLEOTIDE SEQUENCE</scope>
    <source>
        <strain evidence="10">PCC 7425</strain>
    </source>
</reference>
<comment type="cofactor">
    <cofactor evidence="8">
        <name>Zn(2+)</name>
        <dbReference type="ChEBI" id="CHEBI:29105"/>
    </cofactor>
    <text evidence="8">Binds 1 zinc ion per subunit.</text>
</comment>
<evidence type="ECO:0000256" key="4">
    <source>
        <dbReference type="ARBA" id="ARBA00022723"/>
    </source>
</evidence>
<organism evidence="10">
    <name type="scientific">Cyanothece sp. (strain PCC 7425 / ATCC 29141)</name>
    <dbReference type="NCBI Taxonomy" id="395961"/>
    <lineage>
        <taxon>Bacteria</taxon>
        <taxon>Bacillati</taxon>
        <taxon>Cyanobacteriota</taxon>
        <taxon>Cyanophyceae</taxon>
        <taxon>Gomontiellales</taxon>
        <taxon>Cyanothecaceae</taxon>
        <taxon>Cyanothece</taxon>
    </lineage>
</organism>
<evidence type="ECO:0000313" key="10">
    <source>
        <dbReference type="EMBL" id="ACL47024.1"/>
    </source>
</evidence>
<comment type="subunit">
    <text evidence="2 8">Homodimer.</text>
</comment>
<dbReference type="GO" id="GO:0002100">
    <property type="term" value="P:tRNA wobble adenosine to inosine editing"/>
    <property type="evidence" value="ECO:0007669"/>
    <property type="project" value="UniProtKB-UniRule"/>
</dbReference>
<evidence type="ECO:0000256" key="1">
    <source>
        <dbReference type="ARBA" id="ARBA00010669"/>
    </source>
</evidence>
<feature type="binding site" evidence="8">
    <location>
        <position position="60"/>
    </location>
    <ligand>
        <name>Zn(2+)</name>
        <dbReference type="ChEBI" id="CHEBI:29105"/>
        <note>catalytic</note>
    </ligand>
</feature>
<dbReference type="GO" id="GO:0008270">
    <property type="term" value="F:zinc ion binding"/>
    <property type="evidence" value="ECO:0007669"/>
    <property type="project" value="UniProtKB-UniRule"/>
</dbReference>
<feature type="binding site" evidence="8">
    <location>
        <position position="93"/>
    </location>
    <ligand>
        <name>Zn(2+)</name>
        <dbReference type="ChEBI" id="CHEBI:29105"/>
        <note>catalytic</note>
    </ligand>
</feature>
<dbReference type="CDD" id="cd01285">
    <property type="entry name" value="nucleoside_deaminase"/>
    <property type="match status" value="1"/>
</dbReference>
<feature type="active site" description="Proton donor" evidence="8">
    <location>
        <position position="62"/>
    </location>
</feature>
<dbReference type="STRING" id="395961.Cyan7425_4719"/>
<comment type="catalytic activity">
    <reaction evidence="7 8">
        <text>adenosine(34) in tRNA + H2O + H(+) = inosine(34) in tRNA + NH4(+)</text>
        <dbReference type="Rhea" id="RHEA:43168"/>
        <dbReference type="Rhea" id="RHEA-COMP:10373"/>
        <dbReference type="Rhea" id="RHEA-COMP:10374"/>
        <dbReference type="ChEBI" id="CHEBI:15377"/>
        <dbReference type="ChEBI" id="CHEBI:15378"/>
        <dbReference type="ChEBI" id="CHEBI:28938"/>
        <dbReference type="ChEBI" id="CHEBI:74411"/>
        <dbReference type="ChEBI" id="CHEBI:82852"/>
        <dbReference type="EC" id="3.5.4.33"/>
    </reaction>
</comment>
<keyword evidence="3 8" id="KW-0819">tRNA processing</keyword>
<evidence type="ECO:0000259" key="9">
    <source>
        <dbReference type="PROSITE" id="PS51747"/>
    </source>
</evidence>
<dbReference type="AlphaFoldDB" id="B8HLF9"/>
<dbReference type="EC" id="3.5.4.33" evidence="8"/>
<keyword evidence="5 8" id="KW-0378">Hydrolase</keyword>
<comment type="similarity">
    <text evidence="1">Belongs to the cytidine and deoxycytidylate deaminase family. ADAT2 subfamily.</text>
</comment>